<feature type="compositionally biased region" description="Low complexity" evidence="1">
    <location>
        <begin position="648"/>
        <end position="658"/>
    </location>
</feature>
<dbReference type="EMBL" id="LHPF02000006">
    <property type="protein sequence ID" value="PSC73567.1"/>
    <property type="molecule type" value="Genomic_DNA"/>
</dbReference>
<sequence length="714" mass="75119">MARPRAASATLLALALAAAVAGLPLAAAWGWSAPPTPQFAVVSGSSVREGQVQLESLSERAAAEGFLDRLLGTNCFSTAVQELNADCRRMDQEAKTRLALRLANCQMATQGGPTHHCAPRQPLKECIEALPERVYALFVEFLTHADTMCLYIQNQSFERYTENMLNRLAEGAGFAKQQLADAAKASAALREKTTELGSKAEAALGMLRRHQELEEESLKLQKKSRAEALAYFTSLDAKQQQGLEMQDEALQRQAALEAGQAAVLSQVEEAKGRVTGLMEVVETRASALAAAAEAQAQAQARLAGELGELADNSAGIRNAVDVVLAYQRRSDSVLMRLLGKSYTLQDAAFYAAGALAAVAAGASPSTARAKMPVLALLGVSLIGERLLVDRLHHRLEVGEGDELLLSLPLPGWLPLTTAGAAAAGVDGAVGAVLRFSLKWAVRRAVVALGAATLLFSLLSYRDYEREGYRQLLRLEEESRRRHEAVVGMLRQQKIELAAMLGGGGTPVGGLVDLSLDDGRAQGEQPCSSLAAARHGTLALALLEGGRGRLWGVPEGGIEDEKEAGEQQQQSSKQLAAPRRTAQRVAQQEAPQLAKHAARTAAAPAAAAVTPAAHERKQPAAAASPKPASLRQAAAPAARPAARKRGSVEVEAAAEAAEAASKRRTRRSTASEEVAVATAEGQHVEEDGGAGRAIGKRAAGGSGKAAAAAKRARRS</sequence>
<feature type="compositionally biased region" description="Low complexity" evidence="1">
    <location>
        <begin position="618"/>
        <end position="639"/>
    </location>
</feature>
<name>A0A2P6VHM4_9CHLO</name>
<feature type="compositionally biased region" description="Low complexity" evidence="1">
    <location>
        <begin position="598"/>
        <end position="611"/>
    </location>
</feature>
<keyword evidence="2" id="KW-0732">Signal</keyword>
<reference evidence="3 4" key="1">
    <citation type="journal article" date="2018" name="Plant J.">
        <title>Genome sequences of Chlorella sorokiniana UTEX 1602 and Micractinium conductrix SAG 241.80: implications to maltose excretion by a green alga.</title>
        <authorList>
            <person name="Arriola M.B."/>
            <person name="Velmurugan N."/>
            <person name="Zhang Y."/>
            <person name="Plunkett M.H."/>
            <person name="Hondzo H."/>
            <person name="Barney B.M."/>
        </authorList>
    </citation>
    <scope>NUCLEOTIDE SEQUENCE [LARGE SCALE GENOMIC DNA]</scope>
    <source>
        <strain evidence="3 4">SAG 241.80</strain>
    </source>
</reference>
<proteinExistence type="predicted"/>
<organism evidence="3 4">
    <name type="scientific">Micractinium conductrix</name>
    <dbReference type="NCBI Taxonomy" id="554055"/>
    <lineage>
        <taxon>Eukaryota</taxon>
        <taxon>Viridiplantae</taxon>
        <taxon>Chlorophyta</taxon>
        <taxon>core chlorophytes</taxon>
        <taxon>Trebouxiophyceae</taxon>
        <taxon>Chlorellales</taxon>
        <taxon>Chlorellaceae</taxon>
        <taxon>Chlorella clade</taxon>
        <taxon>Micractinium</taxon>
    </lineage>
</organism>
<gene>
    <name evidence="3" type="ORF">C2E20_2950</name>
</gene>
<dbReference type="PANTHER" id="PTHR33538:SF2">
    <property type="entry name" value="PROTEIN GAMETE EXPRESSED 1"/>
    <property type="match status" value="1"/>
</dbReference>
<keyword evidence="4" id="KW-1185">Reference proteome</keyword>
<dbReference type="Proteomes" id="UP000239649">
    <property type="component" value="Unassembled WGS sequence"/>
</dbReference>
<evidence type="ECO:0000256" key="2">
    <source>
        <dbReference type="SAM" id="SignalP"/>
    </source>
</evidence>
<evidence type="ECO:0000313" key="3">
    <source>
        <dbReference type="EMBL" id="PSC73567.1"/>
    </source>
</evidence>
<feature type="region of interest" description="Disordered" evidence="1">
    <location>
        <begin position="552"/>
        <end position="714"/>
    </location>
</feature>
<dbReference type="OrthoDB" id="377549at2759"/>
<comment type="caution">
    <text evidence="3">The sequence shown here is derived from an EMBL/GenBank/DDBJ whole genome shotgun (WGS) entry which is preliminary data.</text>
</comment>
<feature type="compositionally biased region" description="Low complexity" evidence="1">
    <location>
        <begin position="670"/>
        <end position="679"/>
    </location>
</feature>
<dbReference type="AlphaFoldDB" id="A0A2P6VHM4"/>
<protein>
    <submittedName>
        <fullName evidence="3">Glucose-6-phosphate 1-dehydrogenase</fullName>
    </submittedName>
</protein>
<feature type="chain" id="PRO_5015103970" evidence="2">
    <location>
        <begin position="23"/>
        <end position="714"/>
    </location>
</feature>
<evidence type="ECO:0000313" key="4">
    <source>
        <dbReference type="Proteomes" id="UP000239649"/>
    </source>
</evidence>
<dbReference type="PANTHER" id="PTHR33538">
    <property type="entry name" value="PROTEIN GAMETE EXPRESSED 1"/>
    <property type="match status" value="1"/>
</dbReference>
<dbReference type="InterPro" id="IPR040346">
    <property type="entry name" value="GEX1/Brambleberry"/>
</dbReference>
<feature type="signal peptide" evidence="2">
    <location>
        <begin position="1"/>
        <end position="22"/>
    </location>
</feature>
<evidence type="ECO:0000256" key="1">
    <source>
        <dbReference type="SAM" id="MobiDB-lite"/>
    </source>
</evidence>
<accession>A0A2P6VHM4</accession>